<evidence type="ECO:0000313" key="1">
    <source>
        <dbReference type="EMBL" id="KON96932.1"/>
    </source>
</evidence>
<dbReference type="GeneID" id="42306873"/>
<reference evidence="1 2" key="1">
    <citation type="submission" date="2015-07" db="EMBL/GenBank/DDBJ databases">
        <title>Fjat-14205 dsm 2895.</title>
        <authorList>
            <person name="Liu B."/>
            <person name="Wang J."/>
            <person name="Zhu Y."/>
            <person name="Liu G."/>
            <person name="Chen Q."/>
            <person name="Chen Z."/>
            <person name="Lan J."/>
            <person name="Che J."/>
            <person name="Ge C."/>
            <person name="Shi H."/>
            <person name="Pan Z."/>
            <person name="Liu X."/>
        </authorList>
    </citation>
    <scope>NUCLEOTIDE SEQUENCE [LARGE SCALE GENOMIC DNA]</scope>
    <source>
        <strain evidence="1 2">DSM 2895</strain>
    </source>
</reference>
<evidence type="ECO:0000313" key="2">
    <source>
        <dbReference type="Proteomes" id="UP000037269"/>
    </source>
</evidence>
<dbReference type="Proteomes" id="UP000037269">
    <property type="component" value="Unassembled WGS sequence"/>
</dbReference>
<accession>A0A0D1WF97</accession>
<gene>
    <name evidence="1" type="ORF">AF333_17040</name>
</gene>
<dbReference type="AlphaFoldDB" id="A0A0D1WF97"/>
<keyword evidence="2" id="KW-1185">Reference proteome</keyword>
<dbReference type="EMBL" id="LGUG01000004">
    <property type="protein sequence ID" value="KON96932.1"/>
    <property type="molecule type" value="Genomic_DNA"/>
</dbReference>
<sequence>MRRSNTQFTEDEIIHLRQMIGEWVEQKELRGERTVAQLCEAIRDLPRAEGDRTRKTSMMDPRIGKDELYDQGEVRILFIAI</sequence>
<dbReference type="RefSeq" id="WP_043065175.1">
    <property type="nucleotide sequence ID" value="NZ_BJOA01000240.1"/>
</dbReference>
<protein>
    <submittedName>
        <fullName evidence="1">Uncharacterized protein</fullName>
    </submittedName>
</protein>
<dbReference type="PATRIC" id="fig|47500.9.peg.4922"/>
<comment type="caution">
    <text evidence="1">The sequence shown here is derived from an EMBL/GenBank/DDBJ whole genome shotgun (WGS) entry which is preliminary data.</text>
</comment>
<name>A0A0D1WF97_ANEMI</name>
<organism evidence="1 2">
    <name type="scientific">Aneurinibacillus migulanus</name>
    <name type="common">Bacillus migulanus</name>
    <dbReference type="NCBI Taxonomy" id="47500"/>
    <lineage>
        <taxon>Bacteria</taxon>
        <taxon>Bacillati</taxon>
        <taxon>Bacillota</taxon>
        <taxon>Bacilli</taxon>
        <taxon>Bacillales</taxon>
        <taxon>Paenibacillaceae</taxon>
        <taxon>Aneurinibacillus group</taxon>
        <taxon>Aneurinibacillus</taxon>
    </lineage>
</organism>
<proteinExistence type="predicted"/>